<gene>
    <name evidence="6" type="ORF">BEL05_01120</name>
    <name evidence="5" type="ORF">TUM3794_03480</name>
</gene>
<dbReference type="RefSeq" id="WP_069671009.1">
    <property type="nucleotide sequence ID" value="NZ_BPEU01000002.1"/>
</dbReference>
<keyword evidence="4" id="KW-0804">Transcription</keyword>
<dbReference type="InterPro" id="IPR036390">
    <property type="entry name" value="WH_DNA-bd_sf"/>
</dbReference>
<evidence type="ECO:0000256" key="3">
    <source>
        <dbReference type="ARBA" id="ARBA00023125"/>
    </source>
</evidence>
<dbReference type="InterPro" id="IPR036388">
    <property type="entry name" value="WH-like_DNA-bd_sf"/>
</dbReference>
<evidence type="ECO:0000256" key="2">
    <source>
        <dbReference type="ARBA" id="ARBA00023015"/>
    </source>
</evidence>
<evidence type="ECO:0000313" key="8">
    <source>
        <dbReference type="Proteomes" id="UP000773469"/>
    </source>
</evidence>
<dbReference type="AlphaFoldDB" id="A0A1E5IVX1"/>
<dbReference type="PANTHER" id="PTHR30118">
    <property type="entry name" value="HTH-TYPE TRANSCRIPTIONAL REGULATOR LEUO-RELATED"/>
    <property type="match status" value="1"/>
</dbReference>
<dbReference type="GO" id="GO:0003677">
    <property type="term" value="F:DNA binding"/>
    <property type="evidence" value="ECO:0007669"/>
    <property type="project" value="UniProtKB-KW"/>
</dbReference>
<dbReference type="Proteomes" id="UP000095230">
    <property type="component" value="Unassembled WGS sequence"/>
</dbReference>
<dbReference type="Gene3D" id="1.10.10.10">
    <property type="entry name" value="Winged helix-like DNA-binding domain superfamily/Winged helix DNA-binding domain"/>
    <property type="match status" value="1"/>
</dbReference>
<dbReference type="EMBL" id="MCBT01000024">
    <property type="protein sequence ID" value="OEG74228.1"/>
    <property type="molecule type" value="Genomic_DNA"/>
</dbReference>
<comment type="similarity">
    <text evidence="1">Belongs to the LysR transcriptional regulatory family.</text>
</comment>
<dbReference type="SUPFAM" id="SSF46785">
    <property type="entry name" value="Winged helix' DNA-binding domain"/>
    <property type="match status" value="1"/>
</dbReference>
<evidence type="ECO:0000256" key="4">
    <source>
        <dbReference type="ARBA" id="ARBA00023163"/>
    </source>
</evidence>
<dbReference type="GO" id="GO:0003700">
    <property type="term" value="F:DNA-binding transcription factor activity"/>
    <property type="evidence" value="ECO:0007669"/>
    <property type="project" value="InterPro"/>
</dbReference>
<dbReference type="EMBL" id="BPEU01000002">
    <property type="protein sequence ID" value="GIU35576.1"/>
    <property type="molecule type" value="Genomic_DNA"/>
</dbReference>
<proteinExistence type="inferred from homology"/>
<dbReference type="Proteomes" id="UP000773469">
    <property type="component" value="Unassembled WGS sequence"/>
</dbReference>
<keyword evidence="8" id="KW-1185">Reference proteome</keyword>
<dbReference type="OrthoDB" id="6268440at2"/>
<evidence type="ECO:0000313" key="6">
    <source>
        <dbReference type="EMBL" id="OEG74228.1"/>
    </source>
</evidence>
<evidence type="ECO:0000313" key="5">
    <source>
        <dbReference type="EMBL" id="GIU35576.1"/>
    </source>
</evidence>
<protein>
    <submittedName>
        <fullName evidence="6">LysR family transcriptional regulator</fullName>
    </submittedName>
</protein>
<name>A0A1E5IVX1_SHECO</name>
<dbReference type="InterPro" id="IPR050389">
    <property type="entry name" value="LysR-type_TF"/>
</dbReference>
<keyword evidence="2" id="KW-0805">Transcription regulation</keyword>
<comment type="caution">
    <text evidence="6">The sequence shown here is derived from an EMBL/GenBank/DDBJ whole genome shotgun (WGS) entry which is preliminary data.</text>
</comment>
<dbReference type="PANTHER" id="PTHR30118:SF11">
    <property type="entry name" value="HTH-TYPE TRANSCRIPTIONAL REGULATOR YIDZ"/>
    <property type="match status" value="1"/>
</dbReference>
<keyword evidence="3" id="KW-0238">DNA-binding</keyword>
<reference evidence="5 8" key="2">
    <citation type="submission" date="2021-05" db="EMBL/GenBank/DDBJ databases">
        <title>Molecular characterization for Shewanella algae harboring chromosomal blaOXA-55-like strains isolated from clinical and environment sample.</title>
        <authorList>
            <person name="Ohama Y."/>
            <person name="Aoki K."/>
            <person name="Harada S."/>
            <person name="Moriya K."/>
            <person name="Ishii Y."/>
            <person name="Tateda K."/>
        </authorList>
    </citation>
    <scope>NUCLEOTIDE SEQUENCE [LARGE SCALE GENOMIC DNA]</scope>
    <source>
        <strain evidence="5 8">MBTL60-118</strain>
    </source>
</reference>
<reference evidence="6 7" key="1">
    <citation type="submission" date="2016-07" db="EMBL/GenBank/DDBJ databases">
        <title>Whole-genome of two Shewanella species isolated from a digestive organ of sea cucumber Apostichopus japonicus Selenka 1867.</title>
        <authorList>
            <person name="Hong H.-H."/>
            <person name="Choi H."/>
            <person name="Cheon S."/>
            <person name="Oh J.-S."/>
            <person name="Lee H.-G."/>
            <person name="Park C."/>
        </authorList>
    </citation>
    <scope>NUCLEOTIDE SEQUENCE [LARGE SCALE GENOMIC DNA]</scope>
    <source>
        <strain evidence="6 7">CSB03KR</strain>
    </source>
</reference>
<sequence>MKNITLDSLDMLSANILVNLYEKHSASSVASDMNIPAPKVSRCLQHARAIFNNPLFIRKKHGLEPNEFTRQLYPIVKELVQCAEHLYQLNQLNPLALESAMVIYVSDLLIPHLPQQLSAAINEAHLPISYELRSGSDDLLQDTANGLIDVAILCESDAVPLQADPRFEVIPLKTLEHLYLLCGLNHPILQQEISLTNIATYPYLSAFSLLNKSAPDPFQAFCRQQKIFCHQAPSDNIQTALGFHDLYRYLSDNQTLSLLPYNKVYEQSHLLPGLHVCCLSAIDTELLYQAQPYPKLYLISAKHHPSPHIEWLKELVTGIINQYVH</sequence>
<evidence type="ECO:0000256" key="1">
    <source>
        <dbReference type="ARBA" id="ARBA00009437"/>
    </source>
</evidence>
<dbReference type="Gene3D" id="3.40.190.10">
    <property type="entry name" value="Periplasmic binding protein-like II"/>
    <property type="match status" value="2"/>
</dbReference>
<dbReference type="STRING" id="23.BEL05_01120"/>
<organism evidence="6 7">
    <name type="scientific">Shewanella colwelliana</name>
    <name type="common">Alteromonas colwelliana</name>
    <dbReference type="NCBI Taxonomy" id="23"/>
    <lineage>
        <taxon>Bacteria</taxon>
        <taxon>Pseudomonadati</taxon>
        <taxon>Pseudomonadota</taxon>
        <taxon>Gammaproteobacteria</taxon>
        <taxon>Alteromonadales</taxon>
        <taxon>Shewanellaceae</taxon>
        <taxon>Shewanella</taxon>
    </lineage>
</organism>
<evidence type="ECO:0000313" key="7">
    <source>
        <dbReference type="Proteomes" id="UP000095230"/>
    </source>
</evidence>
<dbReference type="SUPFAM" id="SSF53850">
    <property type="entry name" value="Periplasmic binding protein-like II"/>
    <property type="match status" value="1"/>
</dbReference>
<accession>A0A1E5IVX1</accession>